<accession>A0A2A7UUY7</accession>
<evidence type="ECO:0000313" key="3">
    <source>
        <dbReference type="Proteomes" id="UP000220246"/>
    </source>
</evidence>
<keyword evidence="3" id="KW-1185">Reference proteome</keyword>
<dbReference type="OrthoDB" id="5512223at2"/>
<dbReference type="RefSeq" id="WP_066535264.1">
    <property type="nucleotide sequence ID" value="NZ_PDEA01000001.1"/>
</dbReference>
<organism evidence="2 3">
    <name type="scientific">Comamonas terrigena</name>
    <dbReference type="NCBI Taxonomy" id="32013"/>
    <lineage>
        <taxon>Bacteria</taxon>
        <taxon>Pseudomonadati</taxon>
        <taxon>Pseudomonadota</taxon>
        <taxon>Betaproteobacteria</taxon>
        <taxon>Burkholderiales</taxon>
        <taxon>Comamonadaceae</taxon>
        <taxon>Comamonas</taxon>
    </lineage>
</organism>
<reference evidence="3" key="1">
    <citation type="submission" date="2017-09" db="EMBL/GenBank/DDBJ databases">
        <title>FDA dAtabase for Regulatory Grade micrObial Sequences (FDA-ARGOS): Supporting development and validation of Infectious Disease Dx tests.</title>
        <authorList>
            <person name="Minogue T."/>
            <person name="Wolcott M."/>
            <person name="Wasieloski L."/>
            <person name="Aguilar W."/>
            <person name="Moore D."/>
            <person name="Tallon L."/>
            <person name="Sadzewicz L."/>
            <person name="Ott S."/>
            <person name="Zhao X."/>
            <person name="Nagaraj S."/>
            <person name="Vavikolanu K."/>
            <person name="Aluvathingal J."/>
            <person name="Nadendla S."/>
            <person name="Sichtig H."/>
        </authorList>
    </citation>
    <scope>NUCLEOTIDE SEQUENCE [LARGE SCALE GENOMIC DNA]</scope>
    <source>
        <strain evidence="3">FDAARGOS_394</strain>
    </source>
</reference>
<dbReference type="GeneID" id="80801083"/>
<dbReference type="PANTHER" id="PTHR31964:SF113">
    <property type="entry name" value="USPA DOMAIN-CONTAINING PROTEIN"/>
    <property type="match status" value="1"/>
</dbReference>
<proteinExistence type="predicted"/>
<sequence length="170" mass="18123">MLKVLVPSDGSANAHYAVRHVIQQYQTQPSLDIHLLNVQPPFPQLFTDYASRGDLMEFHQEQAASALAGTRQLLDAAAIPYTVHTEVGNTVDCIVDTARRLGCDGIVMSTARKSALVRLVENSVTNQVLARTSVPVEVIAGEAATRLERFGIPAGVGAGAGLVALWMASS</sequence>
<dbReference type="InterPro" id="IPR014729">
    <property type="entry name" value="Rossmann-like_a/b/a_fold"/>
</dbReference>
<dbReference type="CDD" id="cd00293">
    <property type="entry name" value="USP-like"/>
    <property type="match status" value="1"/>
</dbReference>
<dbReference type="Pfam" id="PF00582">
    <property type="entry name" value="Usp"/>
    <property type="match status" value="1"/>
</dbReference>
<dbReference type="SUPFAM" id="SSF52402">
    <property type="entry name" value="Adenine nucleotide alpha hydrolases-like"/>
    <property type="match status" value="1"/>
</dbReference>
<dbReference type="Gene3D" id="3.40.50.620">
    <property type="entry name" value="HUPs"/>
    <property type="match status" value="1"/>
</dbReference>
<protein>
    <submittedName>
        <fullName evidence="2">Universal stress protein</fullName>
    </submittedName>
</protein>
<evidence type="ECO:0000259" key="1">
    <source>
        <dbReference type="Pfam" id="PF00582"/>
    </source>
</evidence>
<dbReference type="AlphaFoldDB" id="A0A2A7UUY7"/>
<dbReference type="InterPro" id="IPR006016">
    <property type="entry name" value="UspA"/>
</dbReference>
<dbReference type="EMBL" id="PDEA01000001">
    <property type="protein sequence ID" value="PEH89001.1"/>
    <property type="molecule type" value="Genomic_DNA"/>
</dbReference>
<dbReference type="Proteomes" id="UP000220246">
    <property type="component" value="Unassembled WGS sequence"/>
</dbReference>
<feature type="domain" description="UspA" evidence="1">
    <location>
        <begin position="3"/>
        <end position="138"/>
    </location>
</feature>
<name>A0A2A7UUY7_COMTR</name>
<evidence type="ECO:0000313" key="2">
    <source>
        <dbReference type="EMBL" id="PEH89001.1"/>
    </source>
</evidence>
<gene>
    <name evidence="2" type="ORF">CRM82_10740</name>
</gene>
<comment type="caution">
    <text evidence="2">The sequence shown here is derived from an EMBL/GenBank/DDBJ whole genome shotgun (WGS) entry which is preliminary data.</text>
</comment>
<dbReference type="STRING" id="1219032.GCA_001515545_01556"/>
<dbReference type="PANTHER" id="PTHR31964">
    <property type="entry name" value="ADENINE NUCLEOTIDE ALPHA HYDROLASES-LIKE SUPERFAMILY PROTEIN"/>
    <property type="match status" value="1"/>
</dbReference>